<feature type="region of interest" description="Disordered" evidence="1">
    <location>
        <begin position="1"/>
        <end position="22"/>
    </location>
</feature>
<accession>A0A6L3SWA7</accession>
<evidence type="ECO:0000313" key="2">
    <source>
        <dbReference type="EMBL" id="KAB1076429.1"/>
    </source>
</evidence>
<name>A0A6L3SWA7_9HYPH</name>
<protein>
    <submittedName>
        <fullName evidence="2">Uncharacterized protein</fullName>
    </submittedName>
</protein>
<gene>
    <name evidence="2" type="ORF">F6X53_23150</name>
</gene>
<comment type="caution">
    <text evidence="2">The sequence shown here is derived from an EMBL/GenBank/DDBJ whole genome shotgun (WGS) entry which is preliminary data.</text>
</comment>
<reference evidence="2 3" key="1">
    <citation type="submission" date="2019-09" db="EMBL/GenBank/DDBJ databases">
        <title>YIM 48816 draft genome.</title>
        <authorList>
            <person name="Jiang L."/>
        </authorList>
    </citation>
    <scope>NUCLEOTIDE SEQUENCE [LARGE SCALE GENOMIC DNA]</scope>
    <source>
        <strain evidence="2 3">YIM 48816</strain>
    </source>
</reference>
<organism evidence="2 3">
    <name type="scientific">Methylobacterium soli</name>
    <dbReference type="NCBI Taxonomy" id="553447"/>
    <lineage>
        <taxon>Bacteria</taxon>
        <taxon>Pseudomonadati</taxon>
        <taxon>Pseudomonadota</taxon>
        <taxon>Alphaproteobacteria</taxon>
        <taxon>Hyphomicrobiales</taxon>
        <taxon>Methylobacteriaceae</taxon>
        <taxon>Methylobacterium</taxon>
    </lineage>
</organism>
<keyword evidence="3" id="KW-1185">Reference proteome</keyword>
<proteinExistence type="predicted"/>
<dbReference type="RefSeq" id="WP_151002734.1">
    <property type="nucleotide sequence ID" value="NZ_BPQY01000239.1"/>
</dbReference>
<dbReference type="OrthoDB" id="8002766at2"/>
<evidence type="ECO:0000256" key="1">
    <source>
        <dbReference type="SAM" id="MobiDB-lite"/>
    </source>
</evidence>
<feature type="compositionally biased region" description="Polar residues" evidence="1">
    <location>
        <begin position="8"/>
        <end position="19"/>
    </location>
</feature>
<dbReference type="Proteomes" id="UP000474159">
    <property type="component" value="Unassembled WGS sequence"/>
</dbReference>
<sequence length="82" mass="8941">MRREGESAASTARSAQTLSEIADTLGMPTSVFSLRETPNARSVAGSEAANECGELVRAYLGIRDPDKRRRLLELVRSMGDEE</sequence>
<dbReference type="EMBL" id="VZZK01000030">
    <property type="protein sequence ID" value="KAB1076429.1"/>
    <property type="molecule type" value="Genomic_DNA"/>
</dbReference>
<dbReference type="AlphaFoldDB" id="A0A6L3SWA7"/>
<evidence type="ECO:0000313" key="3">
    <source>
        <dbReference type="Proteomes" id="UP000474159"/>
    </source>
</evidence>